<dbReference type="EMBL" id="WBXO01000002">
    <property type="protein sequence ID" value="KAB2953742.1"/>
    <property type="molecule type" value="Genomic_DNA"/>
</dbReference>
<sequence>MGKTSELPLVVTELRNAAQSLISAADTLADIFSGSGGTQASDQQKTETPAPTEKPLTLEAVRAVLAEKSRNGHTAEVRALLEKHGAAKLSEIDPAKYPALLAEAEVLGNG</sequence>
<feature type="region of interest" description="Disordered" evidence="1">
    <location>
        <begin position="33"/>
        <end position="54"/>
    </location>
</feature>
<gene>
    <name evidence="2" type="ORF">F9B85_03750</name>
</gene>
<evidence type="ECO:0000313" key="3">
    <source>
        <dbReference type="Proteomes" id="UP000468766"/>
    </source>
</evidence>
<dbReference type="Proteomes" id="UP000468766">
    <property type="component" value="Unassembled WGS sequence"/>
</dbReference>
<dbReference type="GO" id="GO:0016874">
    <property type="term" value="F:ligase activity"/>
    <property type="evidence" value="ECO:0007669"/>
    <property type="project" value="UniProtKB-KW"/>
</dbReference>
<keyword evidence="2" id="KW-0436">Ligase</keyword>
<reference evidence="2 3" key="1">
    <citation type="submission" date="2019-10" db="EMBL/GenBank/DDBJ databases">
        <title>Whole-genome sequence of the extremophile Heliorestis acidaminivorans DSM 24790.</title>
        <authorList>
            <person name="Kyndt J.A."/>
            <person name="Meyer T.E."/>
        </authorList>
    </citation>
    <scope>NUCLEOTIDE SEQUENCE [LARGE SCALE GENOMIC DNA]</scope>
    <source>
        <strain evidence="2 3">DSM 24790</strain>
    </source>
</reference>
<proteinExistence type="predicted"/>
<dbReference type="OrthoDB" id="1667378at2"/>
<keyword evidence="3" id="KW-1185">Reference proteome</keyword>
<evidence type="ECO:0000256" key="1">
    <source>
        <dbReference type="SAM" id="MobiDB-lite"/>
    </source>
</evidence>
<dbReference type="RefSeq" id="WP_151618683.1">
    <property type="nucleotide sequence ID" value="NZ_WBXO01000002.1"/>
</dbReference>
<comment type="caution">
    <text evidence="2">The sequence shown here is derived from an EMBL/GenBank/DDBJ whole genome shotgun (WGS) entry which is preliminary data.</text>
</comment>
<dbReference type="AlphaFoldDB" id="A0A6I0F4I5"/>
<protein>
    <submittedName>
        <fullName evidence="2">DNA ligase</fullName>
    </submittedName>
</protein>
<feature type="compositionally biased region" description="Polar residues" evidence="1">
    <location>
        <begin position="38"/>
        <end position="49"/>
    </location>
</feature>
<accession>A0A6I0F4I5</accession>
<organism evidence="2 3">
    <name type="scientific">Heliorestis acidaminivorans</name>
    <dbReference type="NCBI Taxonomy" id="553427"/>
    <lineage>
        <taxon>Bacteria</taxon>
        <taxon>Bacillati</taxon>
        <taxon>Bacillota</taxon>
        <taxon>Clostridia</taxon>
        <taxon>Eubacteriales</taxon>
        <taxon>Heliobacteriaceae</taxon>
        <taxon>Heliorestis</taxon>
    </lineage>
</organism>
<evidence type="ECO:0000313" key="2">
    <source>
        <dbReference type="EMBL" id="KAB2953742.1"/>
    </source>
</evidence>
<name>A0A6I0F4I5_9FIRM</name>